<dbReference type="Proteomes" id="UP000284842">
    <property type="component" value="Unassembled WGS sequence"/>
</dbReference>
<dbReference type="STRING" id="181874.A0A409V985"/>
<gene>
    <name evidence="4" type="ORF">CVT24_005678</name>
</gene>
<dbReference type="Gene3D" id="3.40.50.1820">
    <property type="entry name" value="alpha/beta hydrolase"/>
    <property type="match status" value="1"/>
</dbReference>
<dbReference type="PANTHER" id="PTHR46118:SF4">
    <property type="entry name" value="PROTEIN ABHD11"/>
    <property type="match status" value="1"/>
</dbReference>
<reference evidence="4 5" key="1">
    <citation type="journal article" date="2018" name="Evol. Lett.">
        <title>Horizontal gene cluster transfer increased hallucinogenic mushroom diversity.</title>
        <authorList>
            <person name="Reynolds H.T."/>
            <person name="Vijayakumar V."/>
            <person name="Gluck-Thaler E."/>
            <person name="Korotkin H.B."/>
            <person name="Matheny P.B."/>
            <person name="Slot J.C."/>
        </authorList>
    </citation>
    <scope>NUCLEOTIDE SEQUENCE [LARGE SCALE GENOMIC DNA]</scope>
    <source>
        <strain evidence="4 5">2629</strain>
    </source>
</reference>
<sequence>MRLISSRHLVARAVKVQTRRLSTETAAFNGASTVELSHTAYIPKDGNATVKPLVILHGLFGSKRNWGSLCKALHRDLPDRPIYTLDLRNHGTSPHATPMTYSAMAADVFKFIQDKGLEDVSLLGHSMGGKAAMAYALHVSEAKLPPKFLSKLIVVDIAPSIGKLSPEFQQYISAMQHIEALEPGKINTRTDADKHLAAIEKDMSVRQFLLTNLKVPSHHPVTGHAHKAKFIVPLDILSKSMEDIGSFPFKYEEETGSSPVTWDGPTLAVKGGNSPYINHKNLPAFRAFFPNTRLSELQTGHWVHAEKPMEFKKLVVDFLNH</sequence>
<dbReference type="GO" id="GO:0052689">
    <property type="term" value="F:carboxylic ester hydrolase activity"/>
    <property type="evidence" value="ECO:0007669"/>
    <property type="project" value="TreeGrafter"/>
</dbReference>
<evidence type="ECO:0000313" key="5">
    <source>
        <dbReference type="Proteomes" id="UP000284842"/>
    </source>
</evidence>
<comment type="caution">
    <text evidence="4">The sequence shown here is derived from an EMBL/GenBank/DDBJ whole genome shotgun (WGS) entry which is preliminary data.</text>
</comment>
<evidence type="ECO:0000256" key="1">
    <source>
        <dbReference type="ARBA" id="ARBA00008645"/>
    </source>
</evidence>
<dbReference type="Pfam" id="PF00561">
    <property type="entry name" value="Abhydrolase_1"/>
    <property type="match status" value="1"/>
</dbReference>
<proteinExistence type="inferred from homology"/>
<dbReference type="InterPro" id="IPR029058">
    <property type="entry name" value="AB_hydrolase_fold"/>
</dbReference>
<keyword evidence="5" id="KW-1185">Reference proteome</keyword>
<evidence type="ECO:0000259" key="3">
    <source>
        <dbReference type="Pfam" id="PF00561"/>
    </source>
</evidence>
<name>A0A409V985_9AGAR</name>
<evidence type="ECO:0000313" key="4">
    <source>
        <dbReference type="EMBL" id="PPQ63218.1"/>
    </source>
</evidence>
<comment type="similarity">
    <text evidence="1">Belongs to the AB hydrolase superfamily.</text>
</comment>
<accession>A0A409V985</accession>
<evidence type="ECO:0000256" key="2">
    <source>
        <dbReference type="ARBA" id="ARBA00022801"/>
    </source>
</evidence>
<organism evidence="4 5">
    <name type="scientific">Panaeolus cyanescens</name>
    <dbReference type="NCBI Taxonomy" id="181874"/>
    <lineage>
        <taxon>Eukaryota</taxon>
        <taxon>Fungi</taxon>
        <taxon>Dikarya</taxon>
        <taxon>Basidiomycota</taxon>
        <taxon>Agaricomycotina</taxon>
        <taxon>Agaricomycetes</taxon>
        <taxon>Agaricomycetidae</taxon>
        <taxon>Agaricales</taxon>
        <taxon>Agaricineae</taxon>
        <taxon>Galeropsidaceae</taxon>
        <taxon>Panaeolus</taxon>
    </lineage>
</organism>
<feature type="domain" description="AB hydrolase-1" evidence="3">
    <location>
        <begin position="51"/>
        <end position="308"/>
    </location>
</feature>
<protein>
    <recommendedName>
        <fullName evidence="3">AB hydrolase-1 domain-containing protein</fullName>
    </recommendedName>
</protein>
<dbReference type="FunCoup" id="A0A409V985">
    <property type="interactions" value="252"/>
</dbReference>
<dbReference type="EMBL" id="NHTK01006128">
    <property type="protein sequence ID" value="PPQ63218.1"/>
    <property type="molecule type" value="Genomic_DNA"/>
</dbReference>
<dbReference type="AlphaFoldDB" id="A0A409V985"/>
<dbReference type="GO" id="GO:0005739">
    <property type="term" value="C:mitochondrion"/>
    <property type="evidence" value="ECO:0007669"/>
    <property type="project" value="TreeGrafter"/>
</dbReference>
<dbReference type="SUPFAM" id="SSF53474">
    <property type="entry name" value="alpha/beta-Hydrolases"/>
    <property type="match status" value="1"/>
</dbReference>
<dbReference type="PANTHER" id="PTHR46118">
    <property type="entry name" value="PROTEIN ABHD11"/>
    <property type="match status" value="1"/>
</dbReference>
<dbReference type="InParanoid" id="A0A409V985"/>
<dbReference type="InterPro" id="IPR000073">
    <property type="entry name" value="AB_hydrolase_1"/>
</dbReference>
<dbReference type="OrthoDB" id="8119704at2759"/>
<keyword evidence="2" id="KW-0378">Hydrolase</keyword>